<keyword evidence="4" id="KW-1185">Reference proteome</keyword>
<dbReference type="InterPro" id="IPR050229">
    <property type="entry name" value="GlpE_sulfurtransferase"/>
</dbReference>
<dbReference type="Pfam" id="PF11127">
    <property type="entry name" value="YgaP-like_TM"/>
    <property type="match status" value="1"/>
</dbReference>
<dbReference type="EMBL" id="BAAAJK010000003">
    <property type="protein sequence ID" value="GAA1381123.1"/>
    <property type="molecule type" value="Genomic_DNA"/>
</dbReference>
<feature type="domain" description="Rhodanese" evidence="2">
    <location>
        <begin position="48"/>
        <end position="141"/>
    </location>
</feature>
<evidence type="ECO:0000259" key="2">
    <source>
        <dbReference type="PROSITE" id="PS50206"/>
    </source>
</evidence>
<evidence type="ECO:0000313" key="3">
    <source>
        <dbReference type="EMBL" id="GAA1381123.1"/>
    </source>
</evidence>
<organism evidence="3 4">
    <name type="scientific">Pseudonocardia kongjuensis</name>
    <dbReference type="NCBI Taxonomy" id="102227"/>
    <lineage>
        <taxon>Bacteria</taxon>
        <taxon>Bacillati</taxon>
        <taxon>Actinomycetota</taxon>
        <taxon>Actinomycetes</taxon>
        <taxon>Pseudonocardiales</taxon>
        <taxon>Pseudonocardiaceae</taxon>
        <taxon>Pseudonocardia</taxon>
    </lineage>
</organism>
<feature type="compositionally biased region" description="Polar residues" evidence="1">
    <location>
        <begin position="21"/>
        <end position="35"/>
    </location>
</feature>
<evidence type="ECO:0000313" key="4">
    <source>
        <dbReference type="Proteomes" id="UP001501414"/>
    </source>
</evidence>
<feature type="region of interest" description="Disordered" evidence="1">
    <location>
        <begin position="1"/>
        <end position="42"/>
    </location>
</feature>
<dbReference type="InterPro" id="IPR001763">
    <property type="entry name" value="Rhodanese-like_dom"/>
</dbReference>
<dbReference type="Gene3D" id="3.40.250.10">
    <property type="entry name" value="Rhodanese-like domain"/>
    <property type="match status" value="1"/>
</dbReference>
<dbReference type="PANTHER" id="PTHR43031:SF7">
    <property type="entry name" value="NITRIC OXIDE REDUCTASE FLRD-NAD(+) REDUCTASE"/>
    <property type="match status" value="1"/>
</dbReference>
<dbReference type="SMART" id="SM00450">
    <property type="entry name" value="RHOD"/>
    <property type="match status" value="1"/>
</dbReference>
<dbReference type="SUPFAM" id="SSF52821">
    <property type="entry name" value="Rhodanese/Cell cycle control phosphatase"/>
    <property type="match status" value="1"/>
</dbReference>
<dbReference type="Proteomes" id="UP001501414">
    <property type="component" value="Unassembled WGS sequence"/>
</dbReference>
<sequence length="230" mass="24073">MIENAGGEPAAGSRPRPDPVPTTSEVPMSHPQTDGTGPRTVSAADLRRWPQALVIDVRSAAEFEAQHIHGSYHVPLATLAEHAAELAGHLDDPASPLVLVCQSGVRAEQGRRHLAAAGLDRARVLDGGVPAYAAEGGHVVRGRTAWALERQVRLVAGSLVLTGILGGRFVSPKLRLLAGGIGTGLTFSALSNTCAMGAMLAKLPFNRDAVEPAPAAVVDRIRRREPGPVR</sequence>
<dbReference type="PROSITE" id="PS50206">
    <property type="entry name" value="RHODANESE_3"/>
    <property type="match status" value="1"/>
</dbReference>
<dbReference type="InterPro" id="IPR021309">
    <property type="entry name" value="YgaP-like_TM"/>
</dbReference>
<dbReference type="Pfam" id="PF00581">
    <property type="entry name" value="Rhodanese"/>
    <property type="match status" value="1"/>
</dbReference>
<proteinExistence type="predicted"/>
<dbReference type="Gene3D" id="6.10.140.1340">
    <property type="match status" value="1"/>
</dbReference>
<dbReference type="CDD" id="cd00158">
    <property type="entry name" value="RHOD"/>
    <property type="match status" value="1"/>
</dbReference>
<reference evidence="4" key="1">
    <citation type="journal article" date="2019" name="Int. J. Syst. Evol. Microbiol.">
        <title>The Global Catalogue of Microorganisms (GCM) 10K type strain sequencing project: providing services to taxonomists for standard genome sequencing and annotation.</title>
        <authorList>
            <consortium name="The Broad Institute Genomics Platform"/>
            <consortium name="The Broad Institute Genome Sequencing Center for Infectious Disease"/>
            <person name="Wu L."/>
            <person name="Ma J."/>
        </authorList>
    </citation>
    <scope>NUCLEOTIDE SEQUENCE [LARGE SCALE GENOMIC DNA]</scope>
    <source>
        <strain evidence="4">JCM 11896</strain>
    </source>
</reference>
<gene>
    <name evidence="3" type="ORF">GCM10009613_06530</name>
</gene>
<evidence type="ECO:0000256" key="1">
    <source>
        <dbReference type="SAM" id="MobiDB-lite"/>
    </source>
</evidence>
<comment type="caution">
    <text evidence="3">The sequence shown here is derived from an EMBL/GenBank/DDBJ whole genome shotgun (WGS) entry which is preliminary data.</text>
</comment>
<dbReference type="InterPro" id="IPR036873">
    <property type="entry name" value="Rhodanese-like_dom_sf"/>
</dbReference>
<name>A0ABP4I4G0_9PSEU</name>
<dbReference type="PANTHER" id="PTHR43031">
    <property type="entry name" value="FAD-DEPENDENT OXIDOREDUCTASE"/>
    <property type="match status" value="1"/>
</dbReference>
<accession>A0ABP4I4G0</accession>
<protein>
    <submittedName>
        <fullName evidence="3">Rhodanese-like domain-containing protein</fullName>
    </submittedName>
</protein>